<keyword evidence="3" id="KW-1185">Reference proteome</keyword>
<dbReference type="InterPro" id="IPR042100">
    <property type="entry name" value="Bug_dom1"/>
</dbReference>
<evidence type="ECO:0000313" key="2">
    <source>
        <dbReference type="EMBL" id="RCW76598.1"/>
    </source>
</evidence>
<keyword evidence="2" id="KW-0675">Receptor</keyword>
<dbReference type="InterPro" id="IPR005064">
    <property type="entry name" value="BUG"/>
</dbReference>
<evidence type="ECO:0000313" key="3">
    <source>
        <dbReference type="Proteomes" id="UP000252884"/>
    </source>
</evidence>
<comment type="caution">
    <text evidence="2">The sequence shown here is derived from an EMBL/GenBank/DDBJ whole genome shotgun (WGS) entry which is preliminary data.</text>
</comment>
<dbReference type="PANTHER" id="PTHR42928">
    <property type="entry name" value="TRICARBOXYLATE-BINDING PROTEIN"/>
    <property type="match status" value="1"/>
</dbReference>
<dbReference type="Gene3D" id="3.40.190.150">
    <property type="entry name" value="Bordetella uptake gene, domain 1"/>
    <property type="match status" value="1"/>
</dbReference>
<dbReference type="Pfam" id="PF03401">
    <property type="entry name" value="TctC"/>
    <property type="match status" value="1"/>
</dbReference>
<proteinExistence type="inferred from homology"/>
<dbReference type="Proteomes" id="UP000252884">
    <property type="component" value="Unassembled WGS sequence"/>
</dbReference>
<dbReference type="AlphaFoldDB" id="A0A368YB07"/>
<accession>A0A368YB07</accession>
<dbReference type="OrthoDB" id="8678477at2"/>
<dbReference type="PANTHER" id="PTHR42928:SF5">
    <property type="entry name" value="BLR1237 PROTEIN"/>
    <property type="match status" value="1"/>
</dbReference>
<dbReference type="EMBL" id="QPJK01000001">
    <property type="protein sequence ID" value="RCW76598.1"/>
    <property type="molecule type" value="Genomic_DNA"/>
</dbReference>
<dbReference type="SUPFAM" id="SSF53850">
    <property type="entry name" value="Periplasmic binding protein-like II"/>
    <property type="match status" value="1"/>
</dbReference>
<organism evidence="2 3">
    <name type="scientific">Pseudorhodoferax soli</name>
    <dbReference type="NCBI Taxonomy" id="545864"/>
    <lineage>
        <taxon>Bacteria</taxon>
        <taxon>Pseudomonadati</taxon>
        <taxon>Pseudomonadota</taxon>
        <taxon>Betaproteobacteria</taxon>
        <taxon>Burkholderiales</taxon>
        <taxon>Comamonadaceae</taxon>
    </lineage>
</organism>
<comment type="similarity">
    <text evidence="1">Belongs to the UPF0065 (bug) family.</text>
</comment>
<evidence type="ECO:0000256" key="1">
    <source>
        <dbReference type="ARBA" id="ARBA00006987"/>
    </source>
</evidence>
<dbReference type="PIRSF" id="PIRSF017082">
    <property type="entry name" value="YflP"/>
    <property type="match status" value="1"/>
</dbReference>
<reference evidence="2 3" key="1">
    <citation type="submission" date="2018-07" db="EMBL/GenBank/DDBJ databases">
        <title>Genomic Encyclopedia of Type Strains, Phase IV (KMG-IV): sequencing the most valuable type-strain genomes for metagenomic binning, comparative biology and taxonomic classification.</title>
        <authorList>
            <person name="Goeker M."/>
        </authorList>
    </citation>
    <scope>NUCLEOTIDE SEQUENCE [LARGE SCALE GENOMIC DNA]</scope>
    <source>
        <strain evidence="2 3">DSM 21634</strain>
    </source>
</reference>
<dbReference type="RefSeq" id="WP_114466640.1">
    <property type="nucleotide sequence ID" value="NZ_QPJK01000001.1"/>
</dbReference>
<name>A0A368YB07_9BURK</name>
<dbReference type="Gene3D" id="3.40.190.10">
    <property type="entry name" value="Periplasmic binding protein-like II"/>
    <property type="match status" value="1"/>
</dbReference>
<sequence length="327" mass="33518">MSHHLPRRAVLASAVTGLMPTWAGAQGGGNWPTKPVRILVGFPGGSSPDLTARALAEPLSRALGQPVIVDNRAGAGGNIAADLVAKATDAHTIGLMINGNLTIARLLNPKTPYDPARDLAPVSLLGTAPLVLAAAPGVPARSAQEFFAAARAAGGQWNYGTPGVGTVAHIGTELLKARSGIAPVHVPYPGNPQVITAMVSGQLQMALLPPALAMAQVRAGKLQAVGVTSTGRSPLVPELPSLAEAGVPGFQLEIWNAVAAPASMPQPIVARLSALLSDIVRAPEMRERLFQQGWQVAGTAPEGLANRMRSDTALLGGVIQSQGIKAE</sequence>
<gene>
    <name evidence="2" type="ORF">DES41_1011206</name>
</gene>
<protein>
    <submittedName>
        <fullName evidence="2">Tripartite-type tricarboxylate transporter receptor subunit TctC</fullName>
    </submittedName>
</protein>